<dbReference type="AlphaFoldDB" id="A0A1G2HYM1"/>
<evidence type="ECO:0000313" key="2">
    <source>
        <dbReference type="EMBL" id="OGZ67300.1"/>
    </source>
</evidence>
<protein>
    <submittedName>
        <fullName evidence="2">Uncharacterized protein</fullName>
    </submittedName>
</protein>
<organism evidence="2 3">
    <name type="scientific">Candidatus Staskawiczbacteria bacterium RIFCSPHIGHO2_02_FULL_33_16</name>
    <dbReference type="NCBI Taxonomy" id="1802204"/>
    <lineage>
        <taxon>Bacteria</taxon>
        <taxon>Candidatus Staskawicziibacteriota</taxon>
    </lineage>
</organism>
<comment type="caution">
    <text evidence="2">The sequence shown here is derived from an EMBL/GenBank/DDBJ whole genome shotgun (WGS) entry which is preliminary data.</text>
</comment>
<name>A0A1G2HYM1_9BACT</name>
<dbReference type="EMBL" id="MHOQ01000008">
    <property type="protein sequence ID" value="OGZ67300.1"/>
    <property type="molecule type" value="Genomic_DNA"/>
</dbReference>
<proteinExistence type="predicted"/>
<evidence type="ECO:0000313" key="3">
    <source>
        <dbReference type="Proteomes" id="UP000179183"/>
    </source>
</evidence>
<evidence type="ECO:0000256" key="1">
    <source>
        <dbReference type="SAM" id="MobiDB-lite"/>
    </source>
</evidence>
<gene>
    <name evidence="2" type="ORF">A3D34_00855</name>
</gene>
<sequence>MKEKLKKNNSEHRDSQNRESLLGKEAESKLLKEEAKKMKEVTEAADKARLGEVNKEKIIYKEKMDLYKILEEGDVRGLEQLENKDQVASEKSAALDVAIENGSQAQLRFNDQGKKKTDVFIPEAIRGDCVYLDVGQWVVPMEFNRIEKVELPLDELNEKLK</sequence>
<dbReference type="Proteomes" id="UP000179183">
    <property type="component" value="Unassembled WGS sequence"/>
</dbReference>
<reference evidence="2 3" key="1">
    <citation type="journal article" date="2016" name="Nat. Commun.">
        <title>Thousands of microbial genomes shed light on interconnected biogeochemical processes in an aquifer system.</title>
        <authorList>
            <person name="Anantharaman K."/>
            <person name="Brown C.T."/>
            <person name="Hug L.A."/>
            <person name="Sharon I."/>
            <person name="Castelle C.J."/>
            <person name="Probst A.J."/>
            <person name="Thomas B.C."/>
            <person name="Singh A."/>
            <person name="Wilkins M.J."/>
            <person name="Karaoz U."/>
            <person name="Brodie E.L."/>
            <person name="Williams K.H."/>
            <person name="Hubbard S.S."/>
            <person name="Banfield J.F."/>
        </authorList>
    </citation>
    <scope>NUCLEOTIDE SEQUENCE [LARGE SCALE GENOMIC DNA]</scope>
</reference>
<feature type="region of interest" description="Disordered" evidence="1">
    <location>
        <begin position="1"/>
        <end position="28"/>
    </location>
</feature>
<accession>A0A1G2HYM1</accession>